<dbReference type="Proteomes" id="UP000298213">
    <property type="component" value="Unassembled WGS sequence"/>
</dbReference>
<gene>
    <name evidence="4" type="ORF">E2493_20415</name>
    <name evidence="5" type="ORF">E2493_20420</name>
    <name evidence="2" type="ORF">E2493_20695</name>
    <name evidence="3" type="ORF">E2493_20700</name>
</gene>
<evidence type="ECO:0000256" key="1">
    <source>
        <dbReference type="SAM" id="SignalP"/>
    </source>
</evidence>
<evidence type="ECO:0000313" key="5">
    <source>
        <dbReference type="EMBL" id="TFI56390.1"/>
    </source>
</evidence>
<proteinExistence type="predicted"/>
<evidence type="ECO:0000313" key="3">
    <source>
        <dbReference type="EMBL" id="TFI56332.1"/>
    </source>
</evidence>
<dbReference type="EMBL" id="SPDV01000088">
    <property type="protein sequence ID" value="TFI56390.1"/>
    <property type="molecule type" value="Genomic_DNA"/>
</dbReference>
<evidence type="ECO:0000313" key="4">
    <source>
        <dbReference type="EMBL" id="TFI56389.1"/>
    </source>
</evidence>
<dbReference type="RefSeq" id="WP_135090557.1">
    <property type="nucleotide sequence ID" value="NZ_SPDV01000088.1"/>
</dbReference>
<evidence type="ECO:0008006" key="7">
    <source>
        <dbReference type="Google" id="ProtNLM"/>
    </source>
</evidence>
<evidence type="ECO:0000313" key="2">
    <source>
        <dbReference type="EMBL" id="TFI56331.1"/>
    </source>
</evidence>
<dbReference type="AlphaFoldDB" id="A0A4Y8ZK59"/>
<dbReference type="EMBL" id="SPDV01000098">
    <property type="protein sequence ID" value="TFI56332.1"/>
    <property type="molecule type" value="Genomic_DNA"/>
</dbReference>
<dbReference type="EMBL" id="SPDV01000098">
    <property type="protein sequence ID" value="TFI56331.1"/>
    <property type="molecule type" value="Genomic_DNA"/>
</dbReference>
<evidence type="ECO:0000313" key="6">
    <source>
        <dbReference type="Proteomes" id="UP000298213"/>
    </source>
</evidence>
<protein>
    <recommendedName>
        <fullName evidence="7">DUF4468 domain-containing protein</fullName>
    </recommendedName>
</protein>
<sequence length="247" mass="27166">MVRLALLALSAAAIPTFTLAAEKAAAPASRPSGFQLPAFNGSYPGQLFRFDGERAKLLVREVLPVVMDDVARVAVQEDTIFPGGHYWGLTIDIALKVRASSSPPICEEPHVYITYQYKGPYVGPGGMRPTVRGGTIANHAFDRLYLRNRYFTMSETGASQERASAICASLATDTSGWREASNMSEYAGERRRTEALFDALATLPKSQVQCMEPQGSACSYRQSEILSLVQTSPRTIRNRPPFRTRVR</sequence>
<accession>A0A4Y8ZK59</accession>
<keyword evidence="6" id="KW-1185">Reference proteome</keyword>
<comment type="caution">
    <text evidence="5">The sequence shown here is derived from an EMBL/GenBank/DDBJ whole genome shotgun (WGS) entry which is preliminary data.</text>
</comment>
<organism evidence="5 6">
    <name type="scientific">Sphingomonas parva</name>
    <dbReference type="NCBI Taxonomy" id="2555898"/>
    <lineage>
        <taxon>Bacteria</taxon>
        <taxon>Pseudomonadati</taxon>
        <taxon>Pseudomonadota</taxon>
        <taxon>Alphaproteobacteria</taxon>
        <taxon>Sphingomonadales</taxon>
        <taxon>Sphingomonadaceae</taxon>
        <taxon>Sphingomonas</taxon>
    </lineage>
</organism>
<name>A0A4Y8ZK59_9SPHN</name>
<keyword evidence="1" id="KW-0732">Signal</keyword>
<reference evidence="5 6" key="1">
    <citation type="submission" date="2019-03" db="EMBL/GenBank/DDBJ databases">
        <title>Genome sequence of Sphingomonas sp. 17J27-24.</title>
        <authorList>
            <person name="Kim M."/>
            <person name="Maeng S."/>
            <person name="Sathiyaraj S."/>
        </authorList>
    </citation>
    <scope>NUCLEOTIDE SEQUENCE [LARGE SCALE GENOMIC DNA]</scope>
    <source>
        <strain evidence="5 6">17J27-24</strain>
    </source>
</reference>
<feature type="chain" id="PRO_5036362549" description="DUF4468 domain-containing protein" evidence="1">
    <location>
        <begin position="21"/>
        <end position="247"/>
    </location>
</feature>
<dbReference type="EMBL" id="SPDV01000088">
    <property type="protein sequence ID" value="TFI56389.1"/>
    <property type="molecule type" value="Genomic_DNA"/>
</dbReference>
<feature type="signal peptide" evidence="1">
    <location>
        <begin position="1"/>
        <end position="20"/>
    </location>
</feature>